<dbReference type="PANTHER" id="PTHR43674">
    <property type="entry name" value="NITRILASE C965.09-RELATED"/>
    <property type="match status" value="1"/>
</dbReference>
<dbReference type="CDD" id="cd07197">
    <property type="entry name" value="nitrilase"/>
    <property type="match status" value="1"/>
</dbReference>
<dbReference type="InterPro" id="IPR003010">
    <property type="entry name" value="C-N_Hydrolase"/>
</dbReference>
<dbReference type="GO" id="GO:0050126">
    <property type="term" value="F:N-carbamoylputrescine amidase activity"/>
    <property type="evidence" value="ECO:0007669"/>
    <property type="project" value="TreeGrafter"/>
</dbReference>
<dbReference type="EMBL" id="HBIJ01012381">
    <property type="protein sequence ID" value="CAE0367668.1"/>
    <property type="molecule type" value="Transcribed_RNA"/>
</dbReference>
<protein>
    <recommendedName>
        <fullName evidence="2">CN hydrolase domain-containing protein</fullName>
    </recommendedName>
</protein>
<dbReference type="AlphaFoldDB" id="A0A7S3JZ76"/>
<organism evidence="3">
    <name type="scientific">Aureoumbra lagunensis</name>
    <dbReference type="NCBI Taxonomy" id="44058"/>
    <lineage>
        <taxon>Eukaryota</taxon>
        <taxon>Sar</taxon>
        <taxon>Stramenopiles</taxon>
        <taxon>Ochrophyta</taxon>
        <taxon>Pelagophyceae</taxon>
        <taxon>Pelagomonadales</taxon>
        <taxon>Aureoumbra</taxon>
    </lineage>
</organism>
<dbReference type="Gene3D" id="3.60.110.10">
    <property type="entry name" value="Carbon-nitrogen hydrolase"/>
    <property type="match status" value="1"/>
</dbReference>
<dbReference type="SUPFAM" id="SSF56317">
    <property type="entry name" value="Carbon-nitrogen hydrolase"/>
    <property type="match status" value="1"/>
</dbReference>
<keyword evidence="1" id="KW-0378">Hydrolase</keyword>
<evidence type="ECO:0000256" key="1">
    <source>
        <dbReference type="ARBA" id="ARBA00022801"/>
    </source>
</evidence>
<dbReference type="PROSITE" id="PS50263">
    <property type="entry name" value="CN_HYDROLASE"/>
    <property type="match status" value="1"/>
</dbReference>
<feature type="domain" description="CN hydrolase" evidence="2">
    <location>
        <begin position="1"/>
        <end position="245"/>
    </location>
</feature>
<evidence type="ECO:0000259" key="2">
    <source>
        <dbReference type="PROSITE" id="PS50263"/>
    </source>
</evidence>
<name>A0A7S3JZ76_9STRA</name>
<evidence type="ECO:0000313" key="3">
    <source>
        <dbReference type="EMBL" id="CAE0367668.1"/>
    </source>
</evidence>
<sequence length="269" mass="29772">MKVACAQIRSFCGHVEKNVDHHLWVARQAAEVGVQVLVFPELSLTGYALPVARECEKMANDPIFQCLDDFGRMNNMLIIAGMPIKSIIEGHKPYIGALILGQSNYVEMGTFYAKMHIHGKEQEYFAPGTEYCVIPINADTKLGLSVCADLTEPSHAMNTHKAGACLYAVSALLRQSAFDKESSLLQIYAREHSMLVLLCNFARNYQGSGLLSVGKSSIWAPGGKLLVQAPEDTDNELLVVAEQQQIRQHDNDTCNLEWRGHLLPLISSR</sequence>
<reference evidence="3" key="1">
    <citation type="submission" date="2021-01" db="EMBL/GenBank/DDBJ databases">
        <authorList>
            <person name="Corre E."/>
            <person name="Pelletier E."/>
            <person name="Niang G."/>
            <person name="Scheremetjew M."/>
            <person name="Finn R."/>
            <person name="Kale V."/>
            <person name="Holt S."/>
            <person name="Cochrane G."/>
            <person name="Meng A."/>
            <person name="Brown T."/>
            <person name="Cohen L."/>
        </authorList>
    </citation>
    <scope>NUCLEOTIDE SEQUENCE</scope>
    <source>
        <strain evidence="3">CCMP1510</strain>
    </source>
</reference>
<dbReference type="InterPro" id="IPR036526">
    <property type="entry name" value="C-N_Hydrolase_sf"/>
</dbReference>
<dbReference type="Pfam" id="PF00795">
    <property type="entry name" value="CN_hydrolase"/>
    <property type="match status" value="1"/>
</dbReference>
<dbReference type="PANTHER" id="PTHR43674:SF2">
    <property type="entry name" value="BETA-UREIDOPROPIONASE"/>
    <property type="match status" value="1"/>
</dbReference>
<accession>A0A7S3JZ76</accession>
<gene>
    <name evidence="3" type="ORF">ALAG00032_LOCUS8425</name>
</gene>
<dbReference type="InterPro" id="IPR050345">
    <property type="entry name" value="Aliph_Amidase/BUP"/>
</dbReference>
<proteinExistence type="predicted"/>
<dbReference type="GO" id="GO:0033388">
    <property type="term" value="P:putrescine biosynthetic process from arginine"/>
    <property type="evidence" value="ECO:0007669"/>
    <property type="project" value="TreeGrafter"/>
</dbReference>